<name>A0ABW5V730_9BACI</name>
<comment type="caution">
    <text evidence="8">The sequence shown here is derived from an EMBL/GenBank/DDBJ whole genome shotgun (WGS) entry which is preliminary data.</text>
</comment>
<gene>
    <name evidence="8" type="ORF">ACFSUO_10980</name>
</gene>
<feature type="signal peptide" evidence="7">
    <location>
        <begin position="1"/>
        <end position="18"/>
    </location>
</feature>
<evidence type="ECO:0000256" key="7">
    <source>
        <dbReference type="SAM" id="SignalP"/>
    </source>
</evidence>
<keyword evidence="3" id="KW-0472">Membrane</keyword>
<evidence type="ECO:0000256" key="4">
    <source>
        <dbReference type="ARBA" id="ARBA00023139"/>
    </source>
</evidence>
<protein>
    <recommendedName>
        <fullName evidence="6">Lipoprotein</fullName>
    </recommendedName>
</protein>
<evidence type="ECO:0000256" key="5">
    <source>
        <dbReference type="ARBA" id="ARBA00023288"/>
    </source>
</evidence>
<reference evidence="9" key="1">
    <citation type="journal article" date="2019" name="Int. J. Syst. Evol. Microbiol.">
        <title>The Global Catalogue of Microorganisms (GCM) 10K type strain sequencing project: providing services to taxonomists for standard genome sequencing and annotation.</title>
        <authorList>
            <consortium name="The Broad Institute Genomics Platform"/>
            <consortium name="The Broad Institute Genome Sequencing Center for Infectious Disease"/>
            <person name="Wu L."/>
            <person name="Ma J."/>
        </authorList>
    </citation>
    <scope>NUCLEOTIDE SEQUENCE [LARGE SCALE GENOMIC DNA]</scope>
    <source>
        <strain evidence="9">TISTR 1535</strain>
    </source>
</reference>
<evidence type="ECO:0000256" key="2">
    <source>
        <dbReference type="ARBA" id="ARBA00022729"/>
    </source>
</evidence>
<evidence type="ECO:0000256" key="3">
    <source>
        <dbReference type="ARBA" id="ARBA00023136"/>
    </source>
</evidence>
<evidence type="ECO:0000256" key="1">
    <source>
        <dbReference type="ARBA" id="ARBA00004635"/>
    </source>
</evidence>
<dbReference type="EMBL" id="JBHUNA010000022">
    <property type="protein sequence ID" value="MFD2761489.1"/>
    <property type="molecule type" value="Genomic_DNA"/>
</dbReference>
<sequence>MKKIIAFTAALLVLILGACGESSGDGDSNTIKVGASSTPHAVILEEAKPLLKEKGITLKIEEYQDYVLPNDDLESGEIDANYFQHIPYLKGQIADIGYDFTHLGGIHIEPMGIYSKDFNSIDEIPDEAEVLMSRSVADHGRVLALLEREGLIKLAEDVKKVDATTDDIVENPKNLTFSHDYDAAALPDLYETEENTLVAINTNYAIGADLNPSEDALILEGDESPYVNVVAVRKEDKDNETLNTLVDVLHSDKIQEFIKEEFGGAVVPVDGAPE</sequence>
<dbReference type="PANTHER" id="PTHR30429">
    <property type="entry name" value="D-METHIONINE-BINDING LIPOPROTEIN METQ"/>
    <property type="match status" value="1"/>
</dbReference>
<dbReference type="Proteomes" id="UP001597502">
    <property type="component" value="Unassembled WGS sequence"/>
</dbReference>
<evidence type="ECO:0000256" key="6">
    <source>
        <dbReference type="PIRNR" id="PIRNR002854"/>
    </source>
</evidence>
<dbReference type="PROSITE" id="PS51257">
    <property type="entry name" value="PROKAR_LIPOPROTEIN"/>
    <property type="match status" value="1"/>
</dbReference>
<dbReference type="RefSeq" id="WP_382394029.1">
    <property type="nucleotide sequence ID" value="NZ_JBHUNA010000022.1"/>
</dbReference>
<keyword evidence="9" id="KW-1185">Reference proteome</keyword>
<feature type="chain" id="PRO_5046087634" description="Lipoprotein" evidence="7">
    <location>
        <begin position="19"/>
        <end position="274"/>
    </location>
</feature>
<comment type="similarity">
    <text evidence="6">Belongs to the nlpA lipoprotein family.</text>
</comment>
<dbReference type="Gene3D" id="3.40.190.10">
    <property type="entry name" value="Periplasmic binding protein-like II"/>
    <property type="match status" value="2"/>
</dbReference>
<dbReference type="SUPFAM" id="SSF53850">
    <property type="entry name" value="Periplasmic binding protein-like II"/>
    <property type="match status" value="1"/>
</dbReference>
<keyword evidence="2 7" id="KW-0732">Signal</keyword>
<evidence type="ECO:0000313" key="8">
    <source>
        <dbReference type="EMBL" id="MFD2761489.1"/>
    </source>
</evidence>
<accession>A0ABW5V730</accession>
<evidence type="ECO:0000313" key="9">
    <source>
        <dbReference type="Proteomes" id="UP001597502"/>
    </source>
</evidence>
<keyword evidence="5 6" id="KW-0449">Lipoprotein</keyword>
<dbReference type="PIRSF" id="PIRSF002854">
    <property type="entry name" value="MetQ"/>
    <property type="match status" value="1"/>
</dbReference>
<organism evidence="8 9">
    <name type="scientific">Lentibacillus juripiscarius</name>
    <dbReference type="NCBI Taxonomy" id="257446"/>
    <lineage>
        <taxon>Bacteria</taxon>
        <taxon>Bacillati</taxon>
        <taxon>Bacillota</taxon>
        <taxon>Bacilli</taxon>
        <taxon>Bacillales</taxon>
        <taxon>Bacillaceae</taxon>
        <taxon>Lentibacillus</taxon>
    </lineage>
</organism>
<comment type="subcellular location">
    <subcellularLocation>
        <location evidence="1">Membrane</location>
        <topology evidence="1">Lipid-anchor</topology>
    </subcellularLocation>
</comment>
<dbReference type="PANTHER" id="PTHR30429:SF0">
    <property type="entry name" value="METHIONINE-BINDING LIPOPROTEIN METQ"/>
    <property type="match status" value="1"/>
</dbReference>
<dbReference type="InterPro" id="IPR004872">
    <property type="entry name" value="Lipoprotein_NlpA"/>
</dbReference>
<proteinExistence type="inferred from homology"/>
<dbReference type="Pfam" id="PF03180">
    <property type="entry name" value="Lipoprotein_9"/>
    <property type="match status" value="1"/>
</dbReference>
<keyword evidence="4" id="KW-0564">Palmitate</keyword>